<dbReference type="GO" id="GO:0033389">
    <property type="term" value="P:putrescine biosynthetic process from arginine, via agmatine"/>
    <property type="evidence" value="ECO:0007669"/>
    <property type="project" value="TreeGrafter"/>
</dbReference>
<keyword evidence="2" id="KW-0378">Hydrolase</keyword>
<dbReference type="InterPro" id="IPR006035">
    <property type="entry name" value="Ureohydrolase"/>
</dbReference>
<dbReference type="PROSITE" id="PS51409">
    <property type="entry name" value="ARGINASE_2"/>
    <property type="match status" value="1"/>
</dbReference>
<dbReference type="Gene3D" id="3.40.800.10">
    <property type="entry name" value="Ureohydrolase domain"/>
    <property type="match status" value="1"/>
</dbReference>
<evidence type="ECO:0000313" key="4">
    <source>
        <dbReference type="EMBL" id="RXK60383.1"/>
    </source>
</evidence>
<gene>
    <name evidence="4" type="ORF">ESA94_07895</name>
</gene>
<evidence type="ECO:0000256" key="3">
    <source>
        <dbReference type="PROSITE-ProRule" id="PRU00742"/>
    </source>
</evidence>
<dbReference type="GO" id="GO:0008783">
    <property type="term" value="F:agmatinase activity"/>
    <property type="evidence" value="ECO:0007669"/>
    <property type="project" value="TreeGrafter"/>
</dbReference>
<sequence length="378" mass="42579">MSDSQMIEDFLQPVDLSAVLGDEELNDAQLGRHIQTYAFLFPDLEQVDLVILGITEERGSGNGISNGDAPTIIRKNLYRLYNWHPDVKIADIGNVMPGAALKDTYAAAKAVIKELVDAKKTVLILGGSHDLTLAQYGAYVQRQQIIEASCVDAFINLSNDTPVRSENFLMEMLTGEPNFIRHYNHMAFQSYYVHPTILQTMDRLRFDCFRVGVVKDALEEMEPVIRSSDLLSIDIAAMANAYAPANRTSPNGLNGQDICTLTRFAGMSDQLSTLGIYGYNAKLDVDELTAIQIAQMIWYFIDGLSKGKTEAVLDDRHQFSEYHTTINEADVLFLRSHKTGRWWMQLPNKKFIACSATDYQLAIHSEIPERWLRAQERD</sequence>
<comment type="caution">
    <text evidence="4">The sequence shown here is derived from an EMBL/GenBank/DDBJ whole genome shotgun (WGS) entry which is preliminary data.</text>
</comment>
<dbReference type="SUPFAM" id="SSF52768">
    <property type="entry name" value="Arginase/deacetylase"/>
    <property type="match status" value="1"/>
</dbReference>
<dbReference type="PANTHER" id="PTHR11358:SF26">
    <property type="entry name" value="GUANIDINO ACID HYDROLASE, MITOCHONDRIAL"/>
    <property type="match status" value="1"/>
</dbReference>
<keyword evidence="1" id="KW-0479">Metal-binding</keyword>
<name>A0A4Q1CIM3_9BACT</name>
<dbReference type="GO" id="GO:0046872">
    <property type="term" value="F:metal ion binding"/>
    <property type="evidence" value="ECO:0007669"/>
    <property type="project" value="UniProtKB-KW"/>
</dbReference>
<comment type="similarity">
    <text evidence="3">Belongs to the arginase family.</text>
</comment>
<evidence type="ECO:0000256" key="2">
    <source>
        <dbReference type="ARBA" id="ARBA00022801"/>
    </source>
</evidence>
<dbReference type="RefSeq" id="WP_129130343.1">
    <property type="nucleotide sequence ID" value="NZ_SDHW01000002.1"/>
</dbReference>
<dbReference type="Proteomes" id="UP000290204">
    <property type="component" value="Unassembled WGS sequence"/>
</dbReference>
<dbReference type="Pfam" id="PF00491">
    <property type="entry name" value="Arginase"/>
    <property type="match status" value="1"/>
</dbReference>
<reference evidence="4 5" key="1">
    <citation type="submission" date="2019-01" db="EMBL/GenBank/DDBJ databases">
        <title>Lacibacter sp. strain TTM-7.</title>
        <authorList>
            <person name="Chen W.-M."/>
        </authorList>
    </citation>
    <scope>NUCLEOTIDE SEQUENCE [LARGE SCALE GENOMIC DNA]</scope>
    <source>
        <strain evidence="4 5">TTM-7</strain>
    </source>
</reference>
<dbReference type="AlphaFoldDB" id="A0A4Q1CIM3"/>
<evidence type="ECO:0000256" key="1">
    <source>
        <dbReference type="ARBA" id="ARBA00022723"/>
    </source>
</evidence>
<organism evidence="4 5">
    <name type="scientific">Lacibacter luteus</name>
    <dbReference type="NCBI Taxonomy" id="2508719"/>
    <lineage>
        <taxon>Bacteria</taxon>
        <taxon>Pseudomonadati</taxon>
        <taxon>Bacteroidota</taxon>
        <taxon>Chitinophagia</taxon>
        <taxon>Chitinophagales</taxon>
        <taxon>Chitinophagaceae</taxon>
        <taxon>Lacibacter</taxon>
    </lineage>
</organism>
<dbReference type="EMBL" id="SDHW01000002">
    <property type="protein sequence ID" value="RXK60383.1"/>
    <property type="molecule type" value="Genomic_DNA"/>
</dbReference>
<evidence type="ECO:0000313" key="5">
    <source>
        <dbReference type="Proteomes" id="UP000290204"/>
    </source>
</evidence>
<accession>A0A4Q1CIM3</accession>
<dbReference type="PANTHER" id="PTHR11358">
    <property type="entry name" value="ARGINASE/AGMATINASE"/>
    <property type="match status" value="1"/>
</dbReference>
<protein>
    <submittedName>
        <fullName evidence="4">Arginase</fullName>
    </submittedName>
</protein>
<dbReference type="InterPro" id="IPR023696">
    <property type="entry name" value="Ureohydrolase_dom_sf"/>
</dbReference>
<proteinExistence type="inferred from homology"/>
<dbReference type="OrthoDB" id="931936at2"/>
<keyword evidence="5" id="KW-1185">Reference proteome</keyword>